<accession>A0ACB6F6G9</accession>
<evidence type="ECO:0000313" key="2">
    <source>
        <dbReference type="Proteomes" id="UP000293547"/>
    </source>
</evidence>
<dbReference type="EMBL" id="PDWZ02000014">
    <property type="protein sequence ID" value="KAB2100036.1"/>
    <property type="molecule type" value="Genomic_DNA"/>
</dbReference>
<dbReference type="Proteomes" id="UP000293547">
    <property type="component" value="Unassembled WGS sequence"/>
</dbReference>
<name>A0ACB6F6G9_9PLEO</name>
<sequence>MALSIIKQRIAYYGAGDLIAALPAHDSMKWVSHSVAAPPEALVIGTCDGRDILAFMGSVGGSPRRVQYCLKPADRRLNATTAPSLAPDEVVKLPLDAPFRYSADTSEAGKRNLDIVVQWYFMNTIEPDVDYVEYCPQFYKALQDIDAKKRAEGESGTPEPEAPRSAQDQRSSHHGRPSLEAKVTKQLVTPDKSSGRCPLVSMGGDEHTDLDTLHDYLGSHGVLYLLRNLPGADEVRFVHQDFFLDAQPRKLFVGYHKEHGNDIYAYMRKPREYHRIEFYIEDTHALSRTVIRSEDVAKQRILHPFNKTYLESAHRIGQDEKARLTLMVKWYFIAAGVAKNCVLRETKAFPERLRSALEYIAERMGAASARPPSIDCERQSEPRTTPEEASPAIDESPVQPTTAEITTDLLSPPSTSTIASPRRSTAYADQLNDEVNAVDTSILRLTKRTADDAEFEDLAGIVLEVLATDQNLTSQIGDIDKRIGTLHTQRRELVERRKQVKRKFTKQTLAIASRMDE</sequence>
<protein>
    <submittedName>
        <fullName evidence="1">Uncharacterized protein</fullName>
    </submittedName>
</protein>
<reference evidence="1 2" key="1">
    <citation type="journal article" date="2019" name="bioRxiv">
        <title>Genomics, evolutionary history and diagnostics of the Alternaria alternata species group including apple and Asian pear pathotypes.</title>
        <authorList>
            <person name="Armitage A.D."/>
            <person name="Cockerton H.M."/>
            <person name="Sreenivasaprasad S."/>
            <person name="Woodhall J.W."/>
            <person name="Lane C.R."/>
            <person name="Harrison R.J."/>
            <person name="Clarkson J.P."/>
        </authorList>
    </citation>
    <scope>NUCLEOTIDE SEQUENCE [LARGE SCALE GENOMIC DNA]</scope>
    <source>
        <strain evidence="1 2">FERA 650</strain>
    </source>
</reference>
<comment type="caution">
    <text evidence="1">The sequence shown here is derived from an EMBL/GenBank/DDBJ whole genome shotgun (WGS) entry which is preliminary data.</text>
</comment>
<evidence type="ECO:0000313" key="1">
    <source>
        <dbReference type="EMBL" id="KAB2100036.1"/>
    </source>
</evidence>
<proteinExistence type="predicted"/>
<gene>
    <name evidence="1" type="ORF">AG0111_0g11791</name>
</gene>
<organism evidence="1 2">
    <name type="scientific">Alternaria gaisen</name>
    <dbReference type="NCBI Taxonomy" id="167740"/>
    <lineage>
        <taxon>Eukaryota</taxon>
        <taxon>Fungi</taxon>
        <taxon>Dikarya</taxon>
        <taxon>Ascomycota</taxon>
        <taxon>Pezizomycotina</taxon>
        <taxon>Dothideomycetes</taxon>
        <taxon>Pleosporomycetidae</taxon>
        <taxon>Pleosporales</taxon>
        <taxon>Pleosporineae</taxon>
        <taxon>Pleosporaceae</taxon>
        <taxon>Alternaria</taxon>
        <taxon>Alternaria sect. Alternaria</taxon>
    </lineage>
</organism>
<keyword evidence="2" id="KW-1185">Reference proteome</keyword>